<evidence type="ECO:0000313" key="2">
    <source>
        <dbReference type="Proteomes" id="UP000822688"/>
    </source>
</evidence>
<evidence type="ECO:0000313" key="1">
    <source>
        <dbReference type="EMBL" id="KAG0573645.1"/>
    </source>
</evidence>
<name>A0A8T0HSC5_CERPU</name>
<protein>
    <submittedName>
        <fullName evidence="1">Uncharacterized protein</fullName>
    </submittedName>
</protein>
<organism evidence="1 2">
    <name type="scientific">Ceratodon purpureus</name>
    <name type="common">Fire moss</name>
    <name type="synonym">Dicranum purpureum</name>
    <dbReference type="NCBI Taxonomy" id="3225"/>
    <lineage>
        <taxon>Eukaryota</taxon>
        <taxon>Viridiplantae</taxon>
        <taxon>Streptophyta</taxon>
        <taxon>Embryophyta</taxon>
        <taxon>Bryophyta</taxon>
        <taxon>Bryophytina</taxon>
        <taxon>Bryopsida</taxon>
        <taxon>Dicranidae</taxon>
        <taxon>Pseudoditrichales</taxon>
        <taxon>Ditrichaceae</taxon>
        <taxon>Ceratodon</taxon>
    </lineage>
</organism>
<keyword evidence="2" id="KW-1185">Reference proteome</keyword>
<dbReference type="CDD" id="cd09272">
    <property type="entry name" value="RNase_HI_RT_Ty1"/>
    <property type="match status" value="1"/>
</dbReference>
<proteinExistence type="predicted"/>
<dbReference type="PANTHER" id="PTHR11439">
    <property type="entry name" value="GAG-POL-RELATED RETROTRANSPOSON"/>
    <property type="match status" value="1"/>
</dbReference>
<sequence>MCDSTKEAVWLRRLLKELEVAKCSNSTIIHCDNQSSVKIAHNPVFHSRTKHIEVQYHYIREQVLAKSIDLQHISTGDQVADLFTKALGRTQFEKLRNQLGLIDTTKGHNKQVQ</sequence>
<dbReference type="AlphaFoldDB" id="A0A8T0HSC5"/>
<dbReference type="PANTHER" id="PTHR11439:SF483">
    <property type="entry name" value="PEPTIDE SYNTHASE GLIP-LIKE, PUTATIVE (AFU_ORTHOLOGUE AFUA_3G12920)-RELATED"/>
    <property type="match status" value="1"/>
</dbReference>
<dbReference type="Proteomes" id="UP000822688">
    <property type="component" value="Chromosome V"/>
</dbReference>
<comment type="caution">
    <text evidence="1">The sequence shown here is derived from an EMBL/GenBank/DDBJ whole genome shotgun (WGS) entry which is preliminary data.</text>
</comment>
<dbReference type="EMBL" id="CM026426">
    <property type="protein sequence ID" value="KAG0573645.1"/>
    <property type="molecule type" value="Genomic_DNA"/>
</dbReference>
<accession>A0A8T0HSC5</accession>
<gene>
    <name evidence="1" type="ORF">KC19_VG196500</name>
</gene>
<reference evidence="1" key="1">
    <citation type="submission" date="2020-06" db="EMBL/GenBank/DDBJ databases">
        <title>WGS assembly of Ceratodon purpureus strain R40.</title>
        <authorList>
            <person name="Carey S.B."/>
            <person name="Jenkins J."/>
            <person name="Shu S."/>
            <person name="Lovell J.T."/>
            <person name="Sreedasyam A."/>
            <person name="Maumus F."/>
            <person name="Tiley G.P."/>
            <person name="Fernandez-Pozo N."/>
            <person name="Barry K."/>
            <person name="Chen C."/>
            <person name="Wang M."/>
            <person name="Lipzen A."/>
            <person name="Daum C."/>
            <person name="Saski C.A."/>
            <person name="Payton A.C."/>
            <person name="Mcbreen J.C."/>
            <person name="Conrad R.E."/>
            <person name="Kollar L.M."/>
            <person name="Olsson S."/>
            <person name="Huttunen S."/>
            <person name="Landis J.B."/>
            <person name="Wickett N.J."/>
            <person name="Johnson M.G."/>
            <person name="Rensing S.A."/>
            <person name="Grimwood J."/>
            <person name="Schmutz J."/>
            <person name="Mcdaniel S.F."/>
        </authorList>
    </citation>
    <scope>NUCLEOTIDE SEQUENCE</scope>
    <source>
        <strain evidence="1">R40</strain>
    </source>
</reference>